<dbReference type="PANTHER" id="PTHR45138">
    <property type="entry name" value="REGULATORY COMPONENTS OF SENSORY TRANSDUCTION SYSTEM"/>
    <property type="match status" value="1"/>
</dbReference>
<dbReference type="InterPro" id="IPR029016">
    <property type="entry name" value="GAF-like_dom_sf"/>
</dbReference>
<evidence type="ECO:0000313" key="5">
    <source>
        <dbReference type="EMBL" id="ODJ87467.1"/>
    </source>
</evidence>
<dbReference type="RefSeq" id="WP_069124776.1">
    <property type="nucleotide sequence ID" value="NZ_MARB01000011.1"/>
</dbReference>
<comment type="catalytic activity">
    <reaction evidence="3">
        <text>2 GTP = 3',3'-c-di-GMP + 2 diphosphate</text>
        <dbReference type="Rhea" id="RHEA:24898"/>
        <dbReference type="ChEBI" id="CHEBI:33019"/>
        <dbReference type="ChEBI" id="CHEBI:37565"/>
        <dbReference type="ChEBI" id="CHEBI:58805"/>
        <dbReference type="EC" id="2.7.7.65"/>
    </reaction>
</comment>
<keyword evidence="6" id="KW-1185">Reference proteome</keyword>
<proteinExistence type="predicted"/>
<evidence type="ECO:0000259" key="4">
    <source>
        <dbReference type="PROSITE" id="PS50887"/>
    </source>
</evidence>
<dbReference type="PANTHER" id="PTHR45138:SF9">
    <property type="entry name" value="DIGUANYLATE CYCLASE DGCM-RELATED"/>
    <property type="match status" value="1"/>
</dbReference>
<dbReference type="GO" id="GO:0005886">
    <property type="term" value="C:plasma membrane"/>
    <property type="evidence" value="ECO:0007669"/>
    <property type="project" value="TreeGrafter"/>
</dbReference>
<dbReference type="Proteomes" id="UP000094769">
    <property type="component" value="Unassembled WGS sequence"/>
</dbReference>
<dbReference type="SUPFAM" id="SSF55073">
    <property type="entry name" value="Nucleotide cyclase"/>
    <property type="match status" value="1"/>
</dbReference>
<dbReference type="FunFam" id="3.30.70.270:FF:000001">
    <property type="entry name" value="Diguanylate cyclase domain protein"/>
    <property type="match status" value="1"/>
</dbReference>
<dbReference type="Pfam" id="PF04340">
    <property type="entry name" value="DUF484"/>
    <property type="match status" value="1"/>
</dbReference>
<sequence>MDLKKENRLLHARLRELTQKAQENQETLGRFHARELELLGAETLPELLSCMTEGLKTSFEIESLHLMLHDPNHEIRHLLYKNGLDEKAFPLLEFVDDMVTVNPRFQRLRSPWLGSFLSPEYDLLFSDPAGIESIAILPMVRHNRLIGSINLGSSEQSRFSRQLATDFLARLATICSVCLENTVNREHILISGLTDPLTELHNRRYLDRRLDEELARAGRYRQPLSCLFIDADHFKQINDTYGHQAGDIVLRELANRIRSQLRASDIATRFGGEEFALLLPQTCLNEALMLAERIRMEVNSQPIPLDNGSTLQLSVSIGVSETLPLSSKSQQKADGQRLLANADQALYTAKANGRNRIEYHQTDKALPDEINSSER</sequence>
<dbReference type="InterPro" id="IPR043128">
    <property type="entry name" value="Rev_trsase/Diguanyl_cyclase"/>
</dbReference>
<evidence type="ECO:0000256" key="3">
    <source>
        <dbReference type="ARBA" id="ARBA00034247"/>
    </source>
</evidence>
<dbReference type="CDD" id="cd01949">
    <property type="entry name" value="GGDEF"/>
    <property type="match status" value="1"/>
</dbReference>
<dbReference type="Gene3D" id="3.30.70.270">
    <property type="match status" value="1"/>
</dbReference>
<dbReference type="GO" id="GO:0043709">
    <property type="term" value="P:cell adhesion involved in single-species biofilm formation"/>
    <property type="evidence" value="ECO:0007669"/>
    <property type="project" value="TreeGrafter"/>
</dbReference>
<dbReference type="EMBL" id="MARB01000011">
    <property type="protein sequence ID" value="ODJ87467.1"/>
    <property type="molecule type" value="Genomic_DNA"/>
</dbReference>
<dbReference type="Gene3D" id="3.30.450.40">
    <property type="match status" value="1"/>
</dbReference>
<dbReference type="InterPro" id="IPR050469">
    <property type="entry name" value="Diguanylate_Cyclase"/>
</dbReference>
<accession>A0A7Z0VKT6</accession>
<dbReference type="OrthoDB" id="9773156at2"/>
<dbReference type="GO" id="GO:1902201">
    <property type="term" value="P:negative regulation of bacterial-type flagellum-dependent cell motility"/>
    <property type="evidence" value="ECO:0007669"/>
    <property type="project" value="TreeGrafter"/>
</dbReference>
<dbReference type="InterPro" id="IPR000160">
    <property type="entry name" value="GGDEF_dom"/>
</dbReference>
<dbReference type="AlphaFoldDB" id="A0A7Z0VKT6"/>
<protein>
    <recommendedName>
        <fullName evidence="2">diguanylate cyclase</fullName>
        <ecNumber evidence="2">2.7.7.65</ecNumber>
    </recommendedName>
</protein>
<dbReference type="SMART" id="SM00267">
    <property type="entry name" value="GGDEF"/>
    <property type="match status" value="1"/>
</dbReference>
<dbReference type="InterPro" id="IPR007435">
    <property type="entry name" value="DUF484"/>
</dbReference>
<evidence type="ECO:0000256" key="1">
    <source>
        <dbReference type="ARBA" id="ARBA00001946"/>
    </source>
</evidence>
<organism evidence="5 6">
    <name type="scientific">Candidatus Thiodiazotropha endolucinida</name>
    <dbReference type="NCBI Taxonomy" id="1655433"/>
    <lineage>
        <taxon>Bacteria</taxon>
        <taxon>Pseudomonadati</taxon>
        <taxon>Pseudomonadota</taxon>
        <taxon>Gammaproteobacteria</taxon>
        <taxon>Chromatiales</taxon>
        <taxon>Sedimenticolaceae</taxon>
        <taxon>Candidatus Thiodiazotropha</taxon>
    </lineage>
</organism>
<comment type="caution">
    <text evidence="5">The sequence shown here is derived from an EMBL/GenBank/DDBJ whole genome shotgun (WGS) entry which is preliminary data.</text>
</comment>
<dbReference type="EC" id="2.7.7.65" evidence="2"/>
<dbReference type="NCBIfam" id="TIGR00254">
    <property type="entry name" value="GGDEF"/>
    <property type="match status" value="1"/>
</dbReference>
<dbReference type="InterPro" id="IPR029787">
    <property type="entry name" value="Nucleotide_cyclase"/>
</dbReference>
<evidence type="ECO:0000256" key="2">
    <source>
        <dbReference type="ARBA" id="ARBA00012528"/>
    </source>
</evidence>
<dbReference type="GO" id="GO:0052621">
    <property type="term" value="F:diguanylate cyclase activity"/>
    <property type="evidence" value="ECO:0007669"/>
    <property type="project" value="UniProtKB-EC"/>
</dbReference>
<gene>
    <name evidence="5" type="primary">pleD_7</name>
    <name evidence="5" type="ORF">CODIS_21720</name>
</gene>
<name>A0A7Z0VKT6_9GAMM</name>
<dbReference type="PROSITE" id="PS50887">
    <property type="entry name" value="GGDEF"/>
    <property type="match status" value="1"/>
</dbReference>
<dbReference type="SUPFAM" id="SSF55781">
    <property type="entry name" value="GAF domain-like"/>
    <property type="match status" value="1"/>
</dbReference>
<dbReference type="Pfam" id="PF00990">
    <property type="entry name" value="GGDEF"/>
    <property type="match status" value="1"/>
</dbReference>
<reference evidence="5 6" key="1">
    <citation type="submission" date="2016-06" db="EMBL/GenBank/DDBJ databases">
        <title>Genome sequence of endosymbiont of Candidatus Endolucinida thiodiazotropha.</title>
        <authorList>
            <person name="Poehlein A."/>
            <person name="Koenig S."/>
            <person name="Heiden S.E."/>
            <person name="Thuermer A."/>
            <person name="Voget S."/>
            <person name="Daniel R."/>
            <person name="Markert S."/>
            <person name="Gros O."/>
            <person name="Schweder T."/>
        </authorList>
    </citation>
    <scope>NUCLEOTIDE SEQUENCE [LARGE SCALE GENOMIC DNA]</scope>
    <source>
        <strain evidence="5 6">COS</strain>
    </source>
</reference>
<comment type="cofactor">
    <cofactor evidence="1">
        <name>Mg(2+)</name>
        <dbReference type="ChEBI" id="CHEBI:18420"/>
    </cofactor>
</comment>
<evidence type="ECO:0000313" key="6">
    <source>
        <dbReference type="Proteomes" id="UP000094769"/>
    </source>
</evidence>
<feature type="domain" description="GGDEF" evidence="4">
    <location>
        <begin position="222"/>
        <end position="362"/>
    </location>
</feature>